<dbReference type="STRING" id="1480694.DC28_12725"/>
<dbReference type="EMBL" id="JNUP01000069">
    <property type="protein sequence ID" value="KGE71109.1"/>
    <property type="molecule type" value="Genomic_DNA"/>
</dbReference>
<evidence type="ECO:0008006" key="3">
    <source>
        <dbReference type="Google" id="ProtNLM"/>
    </source>
</evidence>
<dbReference type="eggNOG" id="ENOG5033K7C">
    <property type="taxonomic scope" value="Bacteria"/>
</dbReference>
<gene>
    <name evidence="1" type="ORF">DC28_12725</name>
</gene>
<name>A0A098QTP2_9SPIO</name>
<dbReference type="InterPro" id="IPR038636">
    <property type="entry name" value="Wzi_sf"/>
</dbReference>
<organism evidence="1 2">
    <name type="scientific">Spirochaeta lutea</name>
    <dbReference type="NCBI Taxonomy" id="1480694"/>
    <lineage>
        <taxon>Bacteria</taxon>
        <taxon>Pseudomonadati</taxon>
        <taxon>Spirochaetota</taxon>
        <taxon>Spirochaetia</taxon>
        <taxon>Spirochaetales</taxon>
        <taxon>Spirochaetaceae</taxon>
        <taxon>Spirochaeta</taxon>
    </lineage>
</organism>
<proteinExistence type="predicted"/>
<accession>A0A098QTP2</accession>
<protein>
    <recommendedName>
        <fullName evidence="3">Capsule assembly Wzi family protein</fullName>
    </recommendedName>
</protein>
<keyword evidence="2" id="KW-1185">Reference proteome</keyword>
<dbReference type="Gene3D" id="2.40.160.130">
    <property type="entry name" value="Capsule assembly protein Wzi"/>
    <property type="match status" value="1"/>
</dbReference>
<reference evidence="1 2" key="1">
    <citation type="submission" date="2014-05" db="EMBL/GenBank/DDBJ databases">
        <title>De novo Genome Sequence of Spirocheata sp.</title>
        <authorList>
            <person name="Shivani Y."/>
            <person name="Subhash Y."/>
            <person name="Tushar L."/>
            <person name="Sasikala C."/>
            <person name="Ramana C.V."/>
        </authorList>
    </citation>
    <scope>NUCLEOTIDE SEQUENCE [LARGE SCALE GENOMIC DNA]</scope>
    <source>
        <strain evidence="1 2">JC230</strain>
    </source>
</reference>
<dbReference type="AlphaFoldDB" id="A0A098QTP2"/>
<comment type="caution">
    <text evidence="1">The sequence shown here is derived from an EMBL/GenBank/DDBJ whole genome shotgun (WGS) entry which is preliminary data.</text>
</comment>
<sequence>MSMKRSLLYLLFTVLLILLSAAGGFAQNLSDVFDPIYDDLGDWELAGFIDPLPQMRPYAAQDVVRLLNDALEGAQPVAGSVPPAILQRMAYYKDALLNPVAPLRFIGFTQQRLARGDENQYFSVTGAAGQIIWPIADLVHLSASIYPNLVDRADGHALPAGQRHTRDWINDGANITLGDRTLWALSQVTSHLTIGSPSLHAYASITRSSFGPFDHDGIIFSPQSPFGIRFGYVWRTPTFEYNFTYRPITATTNTGAGRGSGKHTVMHSVNARILPWLELGFWETVVYGERFEPGYFVPVSSLFLSQGIVGFSDNSLLGVSATFHPGLGLRLPFQVFADDVDFNEVVKFNFNTKLKLSLQTGIQWAPGAVNIPVLRRVAFDYTAVMPYMYSHRNPDTPGQTEAWLTNMNYTNYTHAGSNMATGLPPNSDRFRLAVDAEPLTGLRLGLSLEQHRHGNASTGQDIDPATATGTIFDPGYGGSEGKTATFQPPYTDPTGQPYTRFLTQDILEYTRQLGITARWDLDLTSPPWQKSGASAKAPDSDFKPRLPQFTSGIGYTLESITNAGLISGESRLSHFFVFDLEVRW</sequence>
<evidence type="ECO:0000313" key="2">
    <source>
        <dbReference type="Proteomes" id="UP000029692"/>
    </source>
</evidence>
<evidence type="ECO:0000313" key="1">
    <source>
        <dbReference type="EMBL" id="KGE71109.1"/>
    </source>
</evidence>
<dbReference type="Proteomes" id="UP000029692">
    <property type="component" value="Unassembled WGS sequence"/>
</dbReference>